<protein>
    <submittedName>
        <fullName evidence="2">Uncharacterized protein</fullName>
    </submittedName>
</protein>
<dbReference type="Proteomes" id="UP000000238">
    <property type="component" value="Chromosome"/>
</dbReference>
<gene>
    <name evidence="2" type="ordered locus">HCH_04412</name>
</gene>
<dbReference type="KEGG" id="hch:HCH_04412"/>
<sequence>MAAYLVSGKSAGAARGGVLDPAWVVLAQPPTARACGVAVGSGYRADRRAYQWRLAGGHSVVRIVVERQGADDGHVGPGLLAGGARRLCGLGRLCADSRKRRSSAVYLGPEMKRPPVRHNAAVFTPKSGRTGLQPHHQLRQGASHAGKIQ</sequence>
<dbReference type="STRING" id="349521.HCH_04412"/>
<reference evidence="2 3" key="1">
    <citation type="journal article" date="2005" name="Nucleic Acids Res.">
        <title>Genomic blueprint of Hahella chejuensis, a marine microbe producing an algicidal agent.</title>
        <authorList>
            <person name="Jeong H."/>
            <person name="Yim J.H."/>
            <person name="Lee C."/>
            <person name="Choi S.-H."/>
            <person name="Park Y.K."/>
            <person name="Yoon S.H."/>
            <person name="Hur C.-G."/>
            <person name="Kang H.-Y."/>
            <person name="Kim D."/>
            <person name="Lee H.H."/>
            <person name="Park K.H."/>
            <person name="Park S.-H."/>
            <person name="Park H.-S."/>
            <person name="Lee H.K."/>
            <person name="Oh T.K."/>
            <person name="Kim J.F."/>
        </authorList>
    </citation>
    <scope>NUCLEOTIDE SEQUENCE [LARGE SCALE GENOMIC DNA]</scope>
    <source>
        <strain evidence="2 3">KCTC 2396</strain>
    </source>
</reference>
<organism evidence="2 3">
    <name type="scientific">Hahella chejuensis (strain KCTC 2396)</name>
    <dbReference type="NCBI Taxonomy" id="349521"/>
    <lineage>
        <taxon>Bacteria</taxon>
        <taxon>Pseudomonadati</taxon>
        <taxon>Pseudomonadota</taxon>
        <taxon>Gammaproteobacteria</taxon>
        <taxon>Oceanospirillales</taxon>
        <taxon>Hahellaceae</taxon>
        <taxon>Hahella</taxon>
    </lineage>
</organism>
<feature type="region of interest" description="Disordered" evidence="1">
    <location>
        <begin position="125"/>
        <end position="149"/>
    </location>
</feature>
<evidence type="ECO:0000256" key="1">
    <source>
        <dbReference type="SAM" id="MobiDB-lite"/>
    </source>
</evidence>
<dbReference type="EMBL" id="CP000155">
    <property type="protein sequence ID" value="ABC31116.1"/>
    <property type="molecule type" value="Genomic_DNA"/>
</dbReference>
<dbReference type="AlphaFoldDB" id="Q2SE08"/>
<keyword evidence="3" id="KW-1185">Reference proteome</keyword>
<accession>Q2SE08</accession>
<evidence type="ECO:0000313" key="3">
    <source>
        <dbReference type="Proteomes" id="UP000000238"/>
    </source>
</evidence>
<dbReference type="HOGENOM" id="CLU_1747089_0_0_6"/>
<proteinExistence type="predicted"/>
<name>Q2SE08_HAHCH</name>
<evidence type="ECO:0000313" key="2">
    <source>
        <dbReference type="EMBL" id="ABC31116.1"/>
    </source>
</evidence>